<dbReference type="InterPro" id="IPR009057">
    <property type="entry name" value="Homeodomain-like_sf"/>
</dbReference>
<dbReference type="InterPro" id="IPR036390">
    <property type="entry name" value="WH_DNA-bd_sf"/>
</dbReference>
<dbReference type="GO" id="GO:0005829">
    <property type="term" value="C:cytosol"/>
    <property type="evidence" value="ECO:0007669"/>
    <property type="project" value="TreeGrafter"/>
</dbReference>
<dbReference type="AlphaFoldDB" id="A0A1H2V705"/>
<dbReference type="PANTHER" id="PTHR10948:SF23">
    <property type="entry name" value="TRANSPOSASE INSI FOR INSERTION SEQUENCE ELEMENT IS30A-RELATED"/>
    <property type="match status" value="1"/>
</dbReference>
<dbReference type="Gene3D" id="1.10.10.10">
    <property type="entry name" value="Winged helix-like DNA-binding domain superfamily/Winged helix DNA-binding domain"/>
    <property type="match status" value="1"/>
</dbReference>
<reference evidence="5" key="1">
    <citation type="submission" date="2016-10" db="EMBL/GenBank/DDBJ databases">
        <authorList>
            <person name="Varghese N."/>
            <person name="Submissions S."/>
        </authorList>
    </citation>
    <scope>NUCLEOTIDE SEQUENCE [LARGE SCALE GENOMIC DNA]</scope>
    <source>
        <strain evidence="5">CGMCC 4.3530</strain>
    </source>
</reference>
<feature type="domain" description="Transposase IS30-like HTH" evidence="3">
    <location>
        <begin position="28"/>
        <end position="68"/>
    </location>
</feature>
<evidence type="ECO:0000259" key="3">
    <source>
        <dbReference type="Pfam" id="PF13936"/>
    </source>
</evidence>
<proteinExistence type="predicted"/>
<dbReference type="Pfam" id="PF13936">
    <property type="entry name" value="HTH_38"/>
    <property type="match status" value="1"/>
</dbReference>
<sequence length="252" mass="27883">MQQLVAVSVVECKNGMRSKGVRLVPEGRLTREDRERIAHGLAEGLGFAEISRRLGRPTSTISREVNRNGGAGGYRPDQAHEATRERARRQCPQAVESPQRPPAAGTQEAEDKLTDVLVASGLTRMSARVLACLCTTHSGGLTATDLVQRLQVSPASISKAVAELETMNLIGRERDHRQRRDHYIVDQEIWYRSLLASAQFNTNIAEVARQNAEALGRSTPAGARMDAMSEFFEQVGRETIAVAQRYRHILTR</sequence>
<name>A0A1H2V705_9PSEU</name>
<dbReference type="RefSeq" id="WP_425441680.1">
    <property type="nucleotide sequence ID" value="NZ_FNOK01000004.1"/>
</dbReference>
<dbReference type="STRING" id="418495.SAMN05216215_1004210"/>
<dbReference type="InterPro" id="IPR025246">
    <property type="entry name" value="IS30-like_HTH"/>
</dbReference>
<gene>
    <name evidence="4" type="ORF">SAMN05216215_1004210</name>
</gene>
<evidence type="ECO:0000313" key="5">
    <source>
        <dbReference type="Proteomes" id="UP000199529"/>
    </source>
</evidence>
<dbReference type="EMBL" id="FNOK01000004">
    <property type="protein sequence ID" value="SDW63689.1"/>
    <property type="molecule type" value="Genomic_DNA"/>
</dbReference>
<keyword evidence="5" id="KW-1185">Reference proteome</keyword>
<dbReference type="Pfam" id="PF12802">
    <property type="entry name" value="MarR_2"/>
    <property type="match status" value="1"/>
</dbReference>
<dbReference type="GO" id="GO:0004803">
    <property type="term" value="F:transposase activity"/>
    <property type="evidence" value="ECO:0007669"/>
    <property type="project" value="TreeGrafter"/>
</dbReference>
<dbReference type="PANTHER" id="PTHR10948">
    <property type="entry name" value="TRANSPOSASE"/>
    <property type="match status" value="1"/>
</dbReference>
<feature type="domain" description="HTH marR-type" evidence="2">
    <location>
        <begin position="120"/>
        <end position="180"/>
    </location>
</feature>
<dbReference type="Proteomes" id="UP000199529">
    <property type="component" value="Unassembled WGS sequence"/>
</dbReference>
<feature type="region of interest" description="Disordered" evidence="1">
    <location>
        <begin position="58"/>
        <end position="110"/>
    </location>
</feature>
<dbReference type="InterPro" id="IPR000835">
    <property type="entry name" value="HTH_MarR-typ"/>
</dbReference>
<dbReference type="GO" id="GO:0032196">
    <property type="term" value="P:transposition"/>
    <property type="evidence" value="ECO:0007669"/>
    <property type="project" value="TreeGrafter"/>
</dbReference>
<accession>A0A1H2V705</accession>
<dbReference type="SUPFAM" id="SSF46785">
    <property type="entry name" value="Winged helix' DNA-binding domain"/>
    <property type="match status" value="1"/>
</dbReference>
<dbReference type="SUPFAM" id="SSF46689">
    <property type="entry name" value="Homeodomain-like"/>
    <property type="match status" value="1"/>
</dbReference>
<dbReference type="InterPro" id="IPR051917">
    <property type="entry name" value="Transposase-Integrase"/>
</dbReference>
<protein>
    <submittedName>
        <fullName evidence="4">MarR family protein</fullName>
    </submittedName>
</protein>
<dbReference type="GO" id="GO:0003700">
    <property type="term" value="F:DNA-binding transcription factor activity"/>
    <property type="evidence" value="ECO:0007669"/>
    <property type="project" value="InterPro"/>
</dbReference>
<dbReference type="InterPro" id="IPR036388">
    <property type="entry name" value="WH-like_DNA-bd_sf"/>
</dbReference>
<evidence type="ECO:0000259" key="2">
    <source>
        <dbReference type="Pfam" id="PF12802"/>
    </source>
</evidence>
<organism evidence="4 5">
    <name type="scientific">Saccharopolyspora shandongensis</name>
    <dbReference type="NCBI Taxonomy" id="418495"/>
    <lineage>
        <taxon>Bacteria</taxon>
        <taxon>Bacillati</taxon>
        <taxon>Actinomycetota</taxon>
        <taxon>Actinomycetes</taxon>
        <taxon>Pseudonocardiales</taxon>
        <taxon>Pseudonocardiaceae</taxon>
        <taxon>Saccharopolyspora</taxon>
    </lineage>
</organism>
<evidence type="ECO:0000313" key="4">
    <source>
        <dbReference type="EMBL" id="SDW63689.1"/>
    </source>
</evidence>
<evidence type="ECO:0000256" key="1">
    <source>
        <dbReference type="SAM" id="MobiDB-lite"/>
    </source>
</evidence>